<proteinExistence type="predicted"/>
<keyword evidence="2" id="KW-1185">Reference proteome</keyword>
<name>A0A9J7BUS9_9BACT</name>
<gene>
    <name evidence="1" type="ORF">MOP44_01785</name>
</gene>
<evidence type="ECO:0000313" key="2">
    <source>
        <dbReference type="Proteomes" id="UP001059380"/>
    </source>
</evidence>
<sequence length="66" mass="7297">MRIPAVRERVAITGLPGSFLVMAVDRDRQVADLLPTIGDRVLEEDVPFASILPMLDIRGRHNSQGD</sequence>
<dbReference type="Proteomes" id="UP001059380">
    <property type="component" value="Chromosome"/>
</dbReference>
<dbReference type="KEGG" id="orp:MOP44_01785"/>
<protein>
    <submittedName>
        <fullName evidence="1">Uncharacterized protein</fullName>
    </submittedName>
</protein>
<dbReference type="EMBL" id="CP093313">
    <property type="protein sequence ID" value="UWZ84678.1"/>
    <property type="molecule type" value="Genomic_DNA"/>
</dbReference>
<accession>A0A9J7BUS9</accession>
<reference evidence="1" key="1">
    <citation type="submission" date="2021-04" db="EMBL/GenBank/DDBJ databases">
        <title>Phylogenetic analysis of Acidobacteriaceae.</title>
        <authorList>
            <person name="Qiu L."/>
            <person name="Zhang Q."/>
        </authorList>
    </citation>
    <scope>NUCLEOTIDE SEQUENCE</scope>
    <source>
        <strain evidence="1">DSM 25168</strain>
    </source>
</reference>
<organism evidence="1 2">
    <name type="scientific">Occallatibacter riparius</name>
    <dbReference type="NCBI Taxonomy" id="1002689"/>
    <lineage>
        <taxon>Bacteria</taxon>
        <taxon>Pseudomonadati</taxon>
        <taxon>Acidobacteriota</taxon>
        <taxon>Terriglobia</taxon>
        <taxon>Terriglobales</taxon>
        <taxon>Acidobacteriaceae</taxon>
        <taxon>Occallatibacter</taxon>
    </lineage>
</organism>
<dbReference type="RefSeq" id="WP_260794184.1">
    <property type="nucleotide sequence ID" value="NZ_CP093313.1"/>
</dbReference>
<dbReference type="AlphaFoldDB" id="A0A9J7BUS9"/>
<evidence type="ECO:0000313" key="1">
    <source>
        <dbReference type="EMBL" id="UWZ84678.1"/>
    </source>
</evidence>